<keyword evidence="3" id="KW-1185">Reference proteome</keyword>
<dbReference type="Gene3D" id="1.20.140.40">
    <property type="entry name" value="Invertase/pectin methylesterase inhibitor family protein"/>
    <property type="match status" value="1"/>
</dbReference>
<evidence type="ECO:0000313" key="3">
    <source>
        <dbReference type="Proteomes" id="UP000215914"/>
    </source>
</evidence>
<reference evidence="2" key="1">
    <citation type="journal article" date="2017" name="Nature">
        <title>The sunflower genome provides insights into oil metabolism, flowering and Asterid evolution.</title>
        <authorList>
            <person name="Badouin H."/>
            <person name="Gouzy J."/>
            <person name="Grassa C.J."/>
            <person name="Murat F."/>
            <person name="Staton S.E."/>
            <person name="Cottret L."/>
            <person name="Lelandais-Briere C."/>
            <person name="Owens G.L."/>
            <person name="Carrere S."/>
            <person name="Mayjonade B."/>
            <person name="Legrand L."/>
            <person name="Gill N."/>
            <person name="Kane N.C."/>
            <person name="Bowers J.E."/>
            <person name="Hubner S."/>
            <person name="Bellec A."/>
            <person name="Berard A."/>
            <person name="Berges H."/>
            <person name="Blanchet N."/>
            <person name="Boniface M.C."/>
            <person name="Brunel D."/>
            <person name="Catrice O."/>
            <person name="Chaidir N."/>
            <person name="Claudel C."/>
            <person name="Donnadieu C."/>
            <person name="Faraut T."/>
            <person name="Fievet G."/>
            <person name="Helmstetter N."/>
            <person name="King M."/>
            <person name="Knapp S.J."/>
            <person name="Lai Z."/>
            <person name="Le Paslier M.C."/>
            <person name="Lippi Y."/>
            <person name="Lorenzon L."/>
            <person name="Mandel J.R."/>
            <person name="Marage G."/>
            <person name="Marchand G."/>
            <person name="Marquand E."/>
            <person name="Bret-Mestries E."/>
            <person name="Morien E."/>
            <person name="Nambeesan S."/>
            <person name="Nguyen T."/>
            <person name="Pegot-Espagnet P."/>
            <person name="Pouilly N."/>
            <person name="Raftis F."/>
            <person name="Sallet E."/>
            <person name="Schiex T."/>
            <person name="Thomas J."/>
            <person name="Vandecasteele C."/>
            <person name="Vares D."/>
            <person name="Vear F."/>
            <person name="Vautrin S."/>
            <person name="Crespi M."/>
            <person name="Mangin B."/>
            <person name="Burke J.M."/>
            <person name="Salse J."/>
            <person name="Munos S."/>
            <person name="Vincourt P."/>
            <person name="Rieseberg L.H."/>
            <person name="Langlade N.B."/>
        </authorList>
    </citation>
    <scope>NUCLEOTIDE SEQUENCE</scope>
    <source>
        <tissue evidence="2">Leaves</tissue>
    </source>
</reference>
<reference evidence="2" key="2">
    <citation type="submission" date="2020-06" db="EMBL/GenBank/DDBJ databases">
        <title>Helianthus annuus Genome sequencing and assembly Release 2.</title>
        <authorList>
            <person name="Gouzy J."/>
            <person name="Langlade N."/>
            <person name="Munos S."/>
        </authorList>
    </citation>
    <scope>NUCLEOTIDE SEQUENCE</scope>
    <source>
        <tissue evidence="2">Leaves</tissue>
    </source>
</reference>
<dbReference type="InterPro" id="IPR035513">
    <property type="entry name" value="Invertase/methylesterase_inhib"/>
</dbReference>
<feature type="domain" description="Pectinesterase inhibitor" evidence="1">
    <location>
        <begin position="13"/>
        <end position="61"/>
    </location>
</feature>
<organism evidence="2 3">
    <name type="scientific">Helianthus annuus</name>
    <name type="common">Common sunflower</name>
    <dbReference type="NCBI Taxonomy" id="4232"/>
    <lineage>
        <taxon>Eukaryota</taxon>
        <taxon>Viridiplantae</taxon>
        <taxon>Streptophyta</taxon>
        <taxon>Embryophyta</taxon>
        <taxon>Tracheophyta</taxon>
        <taxon>Spermatophyta</taxon>
        <taxon>Magnoliopsida</taxon>
        <taxon>eudicotyledons</taxon>
        <taxon>Gunneridae</taxon>
        <taxon>Pentapetalae</taxon>
        <taxon>asterids</taxon>
        <taxon>campanulids</taxon>
        <taxon>Asterales</taxon>
        <taxon>Asteraceae</taxon>
        <taxon>Asteroideae</taxon>
        <taxon>Heliantheae alliance</taxon>
        <taxon>Heliantheae</taxon>
        <taxon>Helianthus</taxon>
    </lineage>
</organism>
<dbReference type="Gramene" id="mRNA:HanXRQr2_Chr08g0336991">
    <property type="protein sequence ID" value="CDS:HanXRQr2_Chr08g0336991.1"/>
    <property type="gene ID" value="HanXRQr2_Chr08g0336991"/>
</dbReference>
<dbReference type="NCBIfam" id="TIGR01614">
    <property type="entry name" value="PME_inhib"/>
    <property type="match status" value="1"/>
</dbReference>
<dbReference type="InterPro" id="IPR006501">
    <property type="entry name" value="Pectinesterase_inhib_dom"/>
</dbReference>
<dbReference type="EMBL" id="MNCJ02000323">
    <property type="protein sequence ID" value="KAF5795210.1"/>
    <property type="molecule type" value="Genomic_DNA"/>
</dbReference>
<sequence>MSRSGSKVSGLVISDIQTWVSTAMTHEDTCSEGFNGDSKMKSVVRGKIMNVAHLTNNALDLINSYASLCE</sequence>
<dbReference type="GO" id="GO:0004857">
    <property type="term" value="F:enzyme inhibitor activity"/>
    <property type="evidence" value="ECO:0007669"/>
    <property type="project" value="InterPro"/>
</dbReference>
<proteinExistence type="predicted"/>
<dbReference type="CDD" id="cd15798">
    <property type="entry name" value="PMEI-like_3"/>
    <property type="match status" value="1"/>
</dbReference>
<evidence type="ECO:0000259" key="1">
    <source>
        <dbReference type="Pfam" id="PF04043"/>
    </source>
</evidence>
<protein>
    <submittedName>
        <fullName evidence="2">Pectinesterase inhibitor domain-containing protein</fullName>
    </submittedName>
</protein>
<evidence type="ECO:0000313" key="2">
    <source>
        <dbReference type="EMBL" id="KAF5795210.1"/>
    </source>
</evidence>
<comment type="caution">
    <text evidence="2">The sequence shown here is derived from an EMBL/GenBank/DDBJ whole genome shotgun (WGS) entry which is preliminary data.</text>
</comment>
<gene>
    <name evidence="2" type="ORF">HanXRQr2_Chr08g0336991</name>
</gene>
<dbReference type="AlphaFoldDB" id="A0A9K3IEG0"/>
<accession>A0A9K3IEG0</accession>
<dbReference type="SUPFAM" id="SSF101148">
    <property type="entry name" value="Plant invertase/pectin methylesterase inhibitor"/>
    <property type="match status" value="1"/>
</dbReference>
<name>A0A9K3IEG0_HELAN</name>
<dbReference type="Proteomes" id="UP000215914">
    <property type="component" value="Unassembled WGS sequence"/>
</dbReference>
<dbReference type="Pfam" id="PF04043">
    <property type="entry name" value="PMEI"/>
    <property type="match status" value="1"/>
</dbReference>